<keyword evidence="4" id="KW-1185">Reference proteome</keyword>
<name>A0A164Z7L2_DAUCS</name>
<dbReference type="PANTHER" id="PTHR31672:SF13">
    <property type="entry name" value="F-BOX PROTEIN CPR30-LIKE"/>
    <property type="match status" value="1"/>
</dbReference>
<protein>
    <recommendedName>
        <fullName evidence="1">F-box associated beta-propeller type 1 domain-containing protein</fullName>
    </recommendedName>
</protein>
<dbReference type="InterPro" id="IPR017451">
    <property type="entry name" value="F-box-assoc_interact_dom"/>
</dbReference>
<dbReference type="Proteomes" id="UP000077755">
    <property type="component" value="Chromosome 5"/>
</dbReference>
<organism evidence="2">
    <name type="scientific">Daucus carota subsp. sativus</name>
    <name type="common">Carrot</name>
    <dbReference type="NCBI Taxonomy" id="79200"/>
    <lineage>
        <taxon>Eukaryota</taxon>
        <taxon>Viridiplantae</taxon>
        <taxon>Streptophyta</taxon>
        <taxon>Embryophyta</taxon>
        <taxon>Tracheophyta</taxon>
        <taxon>Spermatophyta</taxon>
        <taxon>Magnoliopsida</taxon>
        <taxon>eudicotyledons</taxon>
        <taxon>Gunneridae</taxon>
        <taxon>Pentapetalae</taxon>
        <taxon>asterids</taxon>
        <taxon>campanulids</taxon>
        <taxon>Apiales</taxon>
        <taxon>Apiaceae</taxon>
        <taxon>Apioideae</taxon>
        <taxon>Scandiceae</taxon>
        <taxon>Daucinae</taxon>
        <taxon>Daucus</taxon>
        <taxon>Daucus sect. Daucus</taxon>
    </lineage>
</organism>
<dbReference type="PANTHER" id="PTHR31672">
    <property type="entry name" value="BNACNNG10540D PROTEIN"/>
    <property type="match status" value="1"/>
</dbReference>
<evidence type="ECO:0000313" key="4">
    <source>
        <dbReference type="Proteomes" id="UP000077755"/>
    </source>
</evidence>
<dbReference type="EMBL" id="LNRQ01000005">
    <property type="protein sequence ID" value="KZM95474.1"/>
    <property type="molecule type" value="Genomic_DNA"/>
</dbReference>
<sequence>MLWNPVTRENRYLPKPNIDAPDSQSYPLIVFGFVPESNESKVVRFNSYYTSGKILPLPDDVFVMQIEVYKMSTNSWTVLTSNAIPCNGPGHMSLENDSFLLLKFDPPSRTLFLKGAFHWLAVNPKNVWDSCAAVVAFDLKHEELKLISLLESHRILYAKEGQLEIINDLLGLIVPCSTYSPNFEIWAMNDYGKREPWTKQFHVELSTWFVRPCGYWQDSFLLMGEFEGGRQKSLFLFNIHTQERQYILKSGSFFFEYFCSCVETLVPVSKGMQLLECR</sequence>
<accession>A0A164Z7L2</accession>
<dbReference type="EMBL" id="CP093347">
    <property type="protein sequence ID" value="WOH02029.1"/>
    <property type="molecule type" value="Genomic_DNA"/>
</dbReference>
<proteinExistence type="predicted"/>
<dbReference type="AlphaFoldDB" id="A0A164Z7L2"/>
<evidence type="ECO:0000313" key="3">
    <source>
        <dbReference type="EMBL" id="WOH02029.1"/>
    </source>
</evidence>
<reference evidence="2" key="1">
    <citation type="journal article" date="2016" name="Nat. Genet.">
        <title>A high-quality carrot genome assembly provides new insights into carotenoid accumulation and asterid genome evolution.</title>
        <authorList>
            <person name="Iorizzo M."/>
            <person name="Ellison S."/>
            <person name="Senalik D."/>
            <person name="Zeng P."/>
            <person name="Satapoomin P."/>
            <person name="Huang J."/>
            <person name="Bowman M."/>
            <person name="Iovene M."/>
            <person name="Sanseverino W."/>
            <person name="Cavagnaro P."/>
            <person name="Yildiz M."/>
            <person name="Macko-Podgorni A."/>
            <person name="Moranska E."/>
            <person name="Grzebelus E."/>
            <person name="Grzebelus D."/>
            <person name="Ashrafi H."/>
            <person name="Zheng Z."/>
            <person name="Cheng S."/>
            <person name="Spooner D."/>
            <person name="Van Deynze A."/>
            <person name="Simon P."/>
        </authorList>
    </citation>
    <scope>NUCLEOTIDE SEQUENCE [LARGE SCALE GENOMIC DNA]</scope>
    <source>
        <tissue evidence="2">Leaf</tissue>
    </source>
</reference>
<dbReference type="NCBIfam" id="TIGR01640">
    <property type="entry name" value="F_box_assoc_1"/>
    <property type="match status" value="1"/>
</dbReference>
<dbReference type="InterPro" id="IPR006527">
    <property type="entry name" value="F-box-assoc_dom_typ1"/>
</dbReference>
<dbReference type="InterPro" id="IPR050796">
    <property type="entry name" value="SCF_F-box_component"/>
</dbReference>
<evidence type="ECO:0000313" key="2">
    <source>
        <dbReference type="EMBL" id="KZM95474.1"/>
    </source>
</evidence>
<evidence type="ECO:0000259" key="1">
    <source>
        <dbReference type="Pfam" id="PF07734"/>
    </source>
</evidence>
<gene>
    <name evidence="2" type="ORF">DCAR_018716</name>
    <name evidence="3" type="ORF">DCAR_0521416</name>
</gene>
<reference evidence="3" key="2">
    <citation type="submission" date="2022-03" db="EMBL/GenBank/DDBJ databases">
        <title>Draft title - Genomic analysis of global carrot germplasm unveils the trajectory of domestication and the origin of high carotenoid orange carrot.</title>
        <authorList>
            <person name="Iorizzo M."/>
            <person name="Ellison S."/>
            <person name="Senalik D."/>
            <person name="Macko-Podgorni A."/>
            <person name="Grzebelus D."/>
            <person name="Bostan H."/>
            <person name="Rolling W."/>
            <person name="Curaba J."/>
            <person name="Simon P."/>
        </authorList>
    </citation>
    <scope>NUCLEOTIDE SEQUENCE</scope>
    <source>
        <tissue evidence="3">Leaf</tissue>
    </source>
</reference>
<feature type="domain" description="F-box associated beta-propeller type 1" evidence="1">
    <location>
        <begin position="1"/>
        <end position="242"/>
    </location>
</feature>
<dbReference type="Pfam" id="PF07734">
    <property type="entry name" value="FBA_1"/>
    <property type="match status" value="1"/>
</dbReference>
<dbReference type="Gramene" id="KZM95474">
    <property type="protein sequence ID" value="KZM95474"/>
    <property type="gene ID" value="DCAR_018716"/>
</dbReference>